<keyword evidence="2" id="KW-0812">Transmembrane</keyword>
<evidence type="ECO:0000313" key="3">
    <source>
        <dbReference type="EMBL" id="MEF2255872.1"/>
    </source>
</evidence>
<proteinExistence type="predicted"/>
<keyword evidence="4" id="KW-1185">Reference proteome</keyword>
<comment type="caution">
    <text evidence="3">The sequence shown here is derived from an EMBL/GenBank/DDBJ whole genome shotgun (WGS) entry which is preliminary data.</text>
</comment>
<reference evidence="3 4" key="1">
    <citation type="submission" date="2024-01" db="EMBL/GenBank/DDBJ databases">
        <title>the genome sequence of strain Microbacterium schleiferi NBRC 15075.</title>
        <authorList>
            <person name="Ding Y."/>
            <person name="Zhang G."/>
        </authorList>
    </citation>
    <scope>NUCLEOTIDE SEQUENCE [LARGE SCALE GENOMIC DNA]</scope>
    <source>
        <strain evidence="3 4">NBRC 15075</strain>
    </source>
</reference>
<accession>A0ABU7V854</accession>
<gene>
    <name evidence="3" type="ORF">V2V91_12110</name>
</gene>
<evidence type="ECO:0000256" key="1">
    <source>
        <dbReference type="SAM" id="MobiDB-lite"/>
    </source>
</evidence>
<keyword evidence="2" id="KW-0472">Membrane</keyword>
<protein>
    <recommendedName>
        <fullName evidence="5">DUF916 domain-containing protein</fullName>
    </recommendedName>
</protein>
<feature type="transmembrane region" description="Helical" evidence="2">
    <location>
        <begin position="307"/>
        <end position="327"/>
    </location>
</feature>
<organism evidence="3 4">
    <name type="scientific">Microbacterium schleiferi</name>
    <dbReference type="NCBI Taxonomy" id="69362"/>
    <lineage>
        <taxon>Bacteria</taxon>
        <taxon>Bacillati</taxon>
        <taxon>Actinomycetota</taxon>
        <taxon>Actinomycetes</taxon>
        <taxon>Micrococcales</taxon>
        <taxon>Microbacteriaceae</taxon>
        <taxon>Microbacterium</taxon>
    </lineage>
</organism>
<keyword evidence="2" id="KW-1133">Transmembrane helix</keyword>
<evidence type="ECO:0000256" key="2">
    <source>
        <dbReference type="SAM" id="Phobius"/>
    </source>
</evidence>
<evidence type="ECO:0008006" key="5">
    <source>
        <dbReference type="Google" id="ProtNLM"/>
    </source>
</evidence>
<evidence type="ECO:0000313" key="4">
    <source>
        <dbReference type="Proteomes" id="UP001351900"/>
    </source>
</evidence>
<dbReference type="Proteomes" id="UP001351900">
    <property type="component" value="Unassembled WGS sequence"/>
</dbReference>
<sequence length="370" mass="39444">MTPSPEILRAHRAVMVAVAALLVAVFTVTFGPSPSASAEDTIGIAARPASADGADDGRTRFSYQTTAGQTINDYYLVANPGSVTQKYTVFATDAFNNNAGEFALLDTAEQPVTIGQWVRFDNGANRVEFALAPGESRLLPFTLEIPANATPGDHAGGLVASVVTPGDEVTLDRRVGTRLYARVAGQLQPQLSISALDAEYLGDWWNPFTGTVRMYYTVRNVGNVALATNTSFGVDTWFAIPAASPSGDGLPELLPGAARNVSADVPGVAAWLYLAPWVELKPFVDSPDPANALPVDPTSRSTILIAMPWPLLILAALIAGGVLLAGWRRRREAQRAEEWERFTAREAELRAAERTPVDVPSGSTDHRGSA</sequence>
<dbReference type="EMBL" id="JAZHOV010000006">
    <property type="protein sequence ID" value="MEF2255872.1"/>
    <property type="molecule type" value="Genomic_DNA"/>
</dbReference>
<name>A0ABU7V854_9MICO</name>
<dbReference type="RefSeq" id="WP_331792028.1">
    <property type="nucleotide sequence ID" value="NZ_BAAAUO010000001.1"/>
</dbReference>
<feature type="region of interest" description="Disordered" evidence="1">
    <location>
        <begin position="350"/>
        <end position="370"/>
    </location>
</feature>